<evidence type="ECO:0000313" key="2">
    <source>
        <dbReference type="EMBL" id="QDT59725.1"/>
    </source>
</evidence>
<dbReference type="AlphaFoldDB" id="A0A517SUB3"/>
<name>A0A517SUB3_9BACT</name>
<dbReference type="OrthoDB" id="286801at2"/>
<reference evidence="2 3" key="1">
    <citation type="submission" date="2019-02" db="EMBL/GenBank/DDBJ databases">
        <title>Deep-cultivation of Planctomycetes and their phenomic and genomic characterization uncovers novel biology.</title>
        <authorList>
            <person name="Wiegand S."/>
            <person name="Jogler M."/>
            <person name="Boedeker C."/>
            <person name="Pinto D."/>
            <person name="Vollmers J."/>
            <person name="Rivas-Marin E."/>
            <person name="Kohn T."/>
            <person name="Peeters S.H."/>
            <person name="Heuer A."/>
            <person name="Rast P."/>
            <person name="Oberbeckmann S."/>
            <person name="Bunk B."/>
            <person name="Jeske O."/>
            <person name="Meyerdierks A."/>
            <person name="Storesund J.E."/>
            <person name="Kallscheuer N."/>
            <person name="Luecker S."/>
            <person name="Lage O.M."/>
            <person name="Pohl T."/>
            <person name="Merkel B.J."/>
            <person name="Hornburger P."/>
            <person name="Mueller R.-W."/>
            <person name="Bruemmer F."/>
            <person name="Labrenz M."/>
            <person name="Spormann A.M."/>
            <person name="Op den Camp H."/>
            <person name="Overmann J."/>
            <person name="Amann R."/>
            <person name="Jetten M.S.M."/>
            <person name="Mascher T."/>
            <person name="Medema M.H."/>
            <person name="Devos D.P."/>
            <person name="Kaster A.-K."/>
            <person name="Ovreas L."/>
            <person name="Rohde M."/>
            <person name="Galperin M.Y."/>
            <person name="Jogler C."/>
        </authorList>
    </citation>
    <scope>NUCLEOTIDE SEQUENCE [LARGE SCALE GENOMIC DNA]</scope>
    <source>
        <strain evidence="2 3">SV_7m_r</strain>
    </source>
</reference>
<keyword evidence="1" id="KW-0472">Membrane</keyword>
<accession>A0A517SUB3</accession>
<evidence type="ECO:0000313" key="3">
    <source>
        <dbReference type="Proteomes" id="UP000315003"/>
    </source>
</evidence>
<protein>
    <recommendedName>
        <fullName evidence="4">Zinc-finger domain-containing protein</fullName>
    </recommendedName>
</protein>
<evidence type="ECO:0000256" key="1">
    <source>
        <dbReference type="SAM" id="Phobius"/>
    </source>
</evidence>
<gene>
    <name evidence="2" type="ORF">SV7mr_22340</name>
</gene>
<keyword evidence="3" id="KW-1185">Reference proteome</keyword>
<sequence length="347" mass="39225">MNEPIKRLEIEALIVGHFDGTLNEEQEKQLAAELTTCAESKRRFLSYMRIEGRLHSLGRDGFLREPVSQPAASVTSPLAPLSEVVSAEPGGRQHLAQSQRQHRRWFAVSSLAVCAAVMLMLLVGIPWPSSVNASSVLQRAQAAAAELVDRTYHVVVSGAGEDSPETQLTIDMRGGGRFLMRSVDENFVFGSDGTEYWMSRDGGPVWVTHEARRLAPKVKRVMPNMWLFWMTASPKEPLLLDIHGVLSLIERRHNVELIVSDNPAEHHLRATLKNERRKALVHAPDRIDFWADAKSGVGLRTEVQWSDGRRVRFELMESAPFSEQWYHHSQHANDREVRHLPANRDVR</sequence>
<evidence type="ECO:0008006" key="4">
    <source>
        <dbReference type="Google" id="ProtNLM"/>
    </source>
</evidence>
<organism evidence="2 3">
    <name type="scientific">Stieleria bergensis</name>
    <dbReference type="NCBI Taxonomy" id="2528025"/>
    <lineage>
        <taxon>Bacteria</taxon>
        <taxon>Pseudomonadati</taxon>
        <taxon>Planctomycetota</taxon>
        <taxon>Planctomycetia</taxon>
        <taxon>Pirellulales</taxon>
        <taxon>Pirellulaceae</taxon>
        <taxon>Stieleria</taxon>
    </lineage>
</organism>
<dbReference type="RefSeq" id="WP_145271785.1">
    <property type="nucleotide sequence ID" value="NZ_CP036272.1"/>
</dbReference>
<dbReference type="Proteomes" id="UP000315003">
    <property type="component" value="Chromosome"/>
</dbReference>
<keyword evidence="1" id="KW-0812">Transmembrane</keyword>
<proteinExistence type="predicted"/>
<dbReference type="EMBL" id="CP036272">
    <property type="protein sequence ID" value="QDT59725.1"/>
    <property type="molecule type" value="Genomic_DNA"/>
</dbReference>
<feature type="transmembrane region" description="Helical" evidence="1">
    <location>
        <begin position="105"/>
        <end position="127"/>
    </location>
</feature>
<keyword evidence="1" id="KW-1133">Transmembrane helix</keyword>